<feature type="transmembrane region" description="Helical" evidence="8">
    <location>
        <begin position="35"/>
        <end position="55"/>
    </location>
</feature>
<keyword evidence="4 8" id="KW-0812">Transmembrane</keyword>
<evidence type="ECO:0000256" key="5">
    <source>
        <dbReference type="ARBA" id="ARBA00022960"/>
    </source>
</evidence>
<dbReference type="AlphaFoldDB" id="A0A212PYD5"/>
<gene>
    <name evidence="9" type="ORF">SAMN02746019_00022330</name>
</gene>
<comment type="subcellular location">
    <subcellularLocation>
        <location evidence="1">Cell membrane</location>
        <topology evidence="1">Multi-pass membrane protein</topology>
    </subcellularLocation>
</comment>
<keyword evidence="5" id="KW-0133">Cell shape</keyword>
<proteinExistence type="inferred from homology"/>
<evidence type="ECO:0000313" key="9">
    <source>
        <dbReference type="EMBL" id="SNB52023.1"/>
    </source>
</evidence>
<evidence type="ECO:0000256" key="8">
    <source>
        <dbReference type="SAM" id="Phobius"/>
    </source>
</evidence>
<evidence type="ECO:0000256" key="4">
    <source>
        <dbReference type="ARBA" id="ARBA00022692"/>
    </source>
</evidence>
<feature type="transmembrane region" description="Helical" evidence="8">
    <location>
        <begin position="135"/>
        <end position="154"/>
    </location>
</feature>
<evidence type="ECO:0000313" key="10">
    <source>
        <dbReference type="Proteomes" id="UP000197025"/>
    </source>
</evidence>
<dbReference type="Proteomes" id="UP000197025">
    <property type="component" value="Unassembled WGS sequence"/>
</dbReference>
<comment type="similarity">
    <text evidence="2">Belongs to the MreD family.</text>
</comment>
<feature type="transmembrane region" description="Helical" evidence="8">
    <location>
        <begin position="61"/>
        <end position="85"/>
    </location>
</feature>
<dbReference type="Pfam" id="PF04093">
    <property type="entry name" value="MreD"/>
    <property type="match status" value="1"/>
</dbReference>
<dbReference type="EMBL" id="FYEK01000003">
    <property type="protein sequence ID" value="SNB52023.1"/>
    <property type="molecule type" value="Genomic_DNA"/>
</dbReference>
<dbReference type="InterPro" id="IPR007227">
    <property type="entry name" value="Cell_shape_determining_MreD"/>
</dbReference>
<dbReference type="NCBIfam" id="TIGR03426">
    <property type="entry name" value="shape_MreD"/>
    <property type="match status" value="1"/>
</dbReference>
<keyword evidence="10" id="KW-1185">Reference proteome</keyword>
<keyword evidence="6 8" id="KW-1133">Transmembrane helix</keyword>
<evidence type="ECO:0000256" key="6">
    <source>
        <dbReference type="ARBA" id="ARBA00022989"/>
    </source>
</evidence>
<feature type="transmembrane region" description="Helical" evidence="8">
    <location>
        <begin position="97"/>
        <end position="123"/>
    </location>
</feature>
<dbReference type="GO" id="GO:0008360">
    <property type="term" value="P:regulation of cell shape"/>
    <property type="evidence" value="ECO:0007669"/>
    <property type="project" value="UniProtKB-KW"/>
</dbReference>
<organism evidence="9 10">
    <name type="scientific">Thermoflexus hugenholtzii JAD2</name>
    <dbReference type="NCBI Taxonomy" id="877466"/>
    <lineage>
        <taxon>Bacteria</taxon>
        <taxon>Bacillati</taxon>
        <taxon>Chloroflexota</taxon>
        <taxon>Thermoflexia</taxon>
        <taxon>Thermoflexales</taxon>
        <taxon>Thermoflexaceae</taxon>
        <taxon>Thermoflexus</taxon>
    </lineage>
</organism>
<evidence type="ECO:0000256" key="1">
    <source>
        <dbReference type="ARBA" id="ARBA00004651"/>
    </source>
</evidence>
<reference evidence="10" key="1">
    <citation type="submission" date="2017-06" db="EMBL/GenBank/DDBJ databases">
        <authorList>
            <person name="Varghese N."/>
            <person name="Submissions S."/>
        </authorList>
    </citation>
    <scope>NUCLEOTIDE SEQUENCE [LARGE SCALE GENOMIC DNA]</scope>
    <source>
        <strain evidence="10">JAD2</strain>
    </source>
</reference>
<evidence type="ECO:0000256" key="2">
    <source>
        <dbReference type="ARBA" id="ARBA00007776"/>
    </source>
</evidence>
<evidence type="ECO:0000256" key="7">
    <source>
        <dbReference type="ARBA" id="ARBA00023136"/>
    </source>
</evidence>
<protein>
    <submittedName>
        <fullName evidence="9">Rod shape-determining protein MreD</fullName>
    </submittedName>
</protein>
<dbReference type="RefSeq" id="WP_088570016.1">
    <property type="nucleotide sequence ID" value="NZ_FYEK01000003.1"/>
</dbReference>
<dbReference type="GO" id="GO:0005886">
    <property type="term" value="C:plasma membrane"/>
    <property type="evidence" value="ECO:0007669"/>
    <property type="project" value="UniProtKB-SubCell"/>
</dbReference>
<keyword evidence="3" id="KW-1003">Cell membrane</keyword>
<keyword evidence="7 8" id="KW-0472">Membrane</keyword>
<dbReference type="InParanoid" id="A0A212PYD5"/>
<sequence>MRNRIGWAAMVLGLAALLQATWIPLGIPEPGRPNLVFLVVATVAFLGSLEEGLAWAVGGGLWLDLFSGGPLGVSALALLAVVPLAHGLSRPVFRGRLVMPAAVAAGGTLLMEGVRGILLAVLQYPVDPGYALRQVIGPEILWNTLGMLALYPALRRLRPRPERPELGG</sequence>
<evidence type="ECO:0000256" key="3">
    <source>
        <dbReference type="ARBA" id="ARBA00022475"/>
    </source>
</evidence>
<feature type="transmembrane region" description="Helical" evidence="8">
    <location>
        <begin position="6"/>
        <end position="23"/>
    </location>
</feature>
<name>A0A212PYD5_9CHLR</name>
<accession>A0A212PYD5</accession>